<feature type="active site" description="Proton donor" evidence="6">
    <location>
        <position position="433"/>
    </location>
</feature>
<feature type="binding site" evidence="6">
    <location>
        <position position="332"/>
    </location>
    <ligand>
        <name>alpha-maltose 1-phosphate</name>
        <dbReference type="ChEBI" id="CHEBI:63576"/>
    </ligand>
</feature>
<evidence type="ECO:0000256" key="7">
    <source>
        <dbReference type="SAM" id="MobiDB-lite"/>
    </source>
</evidence>
<dbReference type="EMBL" id="CP162607">
    <property type="protein sequence ID" value="XDK38350.1"/>
    <property type="molecule type" value="Genomic_DNA"/>
</dbReference>
<evidence type="ECO:0000259" key="8">
    <source>
        <dbReference type="SMART" id="SM00642"/>
    </source>
</evidence>
<dbReference type="InterPro" id="IPR021828">
    <property type="entry name" value="GlgE_dom_N/S"/>
</dbReference>
<dbReference type="GO" id="GO:0004553">
    <property type="term" value="F:hydrolase activity, hydrolyzing O-glycosyl compounds"/>
    <property type="evidence" value="ECO:0007669"/>
    <property type="project" value="InterPro"/>
</dbReference>
<evidence type="ECO:0000256" key="4">
    <source>
        <dbReference type="ARBA" id="ARBA00023277"/>
    </source>
</evidence>
<comment type="similarity">
    <text evidence="6">Belongs to the glycosyl hydrolase 13 family. GlgE subfamily.</text>
</comment>
<dbReference type="Gene3D" id="2.60.40.10">
    <property type="entry name" value="Immunoglobulins"/>
    <property type="match status" value="1"/>
</dbReference>
<evidence type="ECO:0000313" key="9">
    <source>
        <dbReference type="EMBL" id="XDK38350.1"/>
    </source>
</evidence>
<dbReference type="CDD" id="cd11344">
    <property type="entry name" value="AmyAc_GlgE_like"/>
    <property type="match status" value="1"/>
</dbReference>
<comment type="subunit">
    <text evidence="1 6">Homodimer.</text>
</comment>
<dbReference type="SUPFAM" id="SSF51445">
    <property type="entry name" value="(Trans)glycosidases"/>
    <property type="match status" value="1"/>
</dbReference>
<dbReference type="EC" id="2.4.99.16" evidence="6"/>
<dbReference type="InterPro" id="IPR017853">
    <property type="entry name" value="GH"/>
</dbReference>
<dbReference type="Pfam" id="PF21702">
    <property type="entry name" value="GLGE_C"/>
    <property type="match status" value="1"/>
</dbReference>
<name>A0AB39I6D9_9PSED</name>
<dbReference type="AlphaFoldDB" id="A0AB39I6D9"/>
<dbReference type="RefSeq" id="WP_280041408.1">
    <property type="nucleotide sequence ID" value="NZ_CP162607.1"/>
</dbReference>
<feature type="active site" description="Nucleophile" evidence="6">
    <location>
        <position position="404"/>
    </location>
</feature>
<keyword evidence="3 6" id="KW-0808">Transferase</keyword>
<dbReference type="InterPro" id="IPR049171">
    <property type="entry name" value="GLGE_C"/>
</dbReference>
<dbReference type="SMART" id="SM00642">
    <property type="entry name" value="Aamy"/>
    <property type="match status" value="1"/>
</dbReference>
<dbReference type="HAMAP" id="MF_02124">
    <property type="entry name" value="GlgE"/>
    <property type="match status" value="1"/>
</dbReference>
<dbReference type="Gene3D" id="3.20.20.80">
    <property type="entry name" value="Glycosidases"/>
    <property type="match status" value="1"/>
</dbReference>
<dbReference type="Gene3D" id="1.20.58.80">
    <property type="entry name" value="Phosphotransferase system, lactose/cellobiose-type IIA subunit"/>
    <property type="match status" value="1"/>
</dbReference>
<evidence type="ECO:0000256" key="2">
    <source>
        <dbReference type="ARBA" id="ARBA00022676"/>
    </source>
</evidence>
<evidence type="ECO:0000256" key="1">
    <source>
        <dbReference type="ARBA" id="ARBA00011738"/>
    </source>
</evidence>
<accession>A0AB39I6D9</accession>
<sequence length="674" mass="77427">MTRDEPFETDRVAAANDHPDQAISLSQALLAPRIVIEDTQPLLDGGVFAVKAVVGEPVQVSSKVYTDGHDSLAVMLNWRQAQSRRWHCVPMVFAGNDLWQADFTVIEQGRHLFSIEAWIDPFATYCRDLEKKFTAGVPVPLELQEGLQLLEQNIERSQGLLREQLQSLHDTLPTLAPEAQVAQLLHVDTAVLMREADHRTFLSRSPEYPLDVERREALFASWYELFPRSITDDPARHGTFNDVHERLPMIRDMGFDVLYFPPIHPIGKRHRKGRNNALQAEPEDPGSPYAIGSEEGGHEAIHPQLGSREDFRRLVAAAAEHGLEIALDFAIQCSQDHPWLKAHPGWFSWRPDGSIRYAENPPKKYQDIVNVDFYAAEAVPSLWLALRDVVLGWVQEGVKMFRVDNPHTKPLPFWHWLIANIRSQHPEVIFLAEAFTKPAMMARLGKVGYSQSYTYFTWRNTKAELQSYFEELNQPPWRHCYRPNFFVNTPDINPFFLHESGRAGFLIRAALATMGSGLWGMYSGFELCEATPIPGKEEYLDSEKYEIRPRDFTQPGNIIAEIAQLNRIRRHNPALQTHLGVAFYNAWNDNILYFGKRTAERDNFILIAISLDPHNAQEAYFELPLWELGLDDNADTFGEDLMTGHRWTWHGKTQWMRIEPWHLPFGIWRIEKAL</sequence>
<dbReference type="InterPro" id="IPR006047">
    <property type="entry name" value="GH13_cat_dom"/>
</dbReference>
<feature type="binding site" evidence="6">
    <location>
        <begin position="544"/>
        <end position="545"/>
    </location>
    <ligand>
        <name>alpha-maltose 1-phosphate</name>
        <dbReference type="ChEBI" id="CHEBI:63576"/>
    </ligand>
</feature>
<dbReference type="Gene3D" id="2.60.40.1180">
    <property type="entry name" value="Golgi alpha-mannosidase II"/>
    <property type="match status" value="1"/>
</dbReference>
<proteinExistence type="inferred from homology"/>
<dbReference type="Pfam" id="PF11896">
    <property type="entry name" value="GlgE_dom_N_S"/>
    <property type="match status" value="1"/>
</dbReference>
<feature type="region of interest" description="Disordered" evidence="7">
    <location>
        <begin position="270"/>
        <end position="301"/>
    </location>
</feature>
<organism evidence="9">
    <name type="scientific">Pseudomonas sp. Hg7Tf</name>
    <dbReference type="NCBI Taxonomy" id="3236988"/>
    <lineage>
        <taxon>Bacteria</taxon>
        <taxon>Pseudomonadati</taxon>
        <taxon>Pseudomonadota</taxon>
        <taxon>Gammaproteobacteria</taxon>
        <taxon>Pseudomonadales</taxon>
        <taxon>Pseudomonadaceae</taxon>
        <taxon>Pseudomonas</taxon>
    </lineage>
</organism>
<gene>
    <name evidence="6" type="primary">glgE</name>
    <name evidence="9" type="ORF">AB4Y39_06730</name>
</gene>
<dbReference type="InterPro" id="IPR013783">
    <property type="entry name" value="Ig-like_fold"/>
</dbReference>
<dbReference type="InterPro" id="IPR026585">
    <property type="entry name" value="GlgE"/>
</dbReference>
<dbReference type="GO" id="GO:0016758">
    <property type="term" value="F:hexosyltransferase activity"/>
    <property type="evidence" value="ECO:0007669"/>
    <property type="project" value="UniProtKB-UniRule"/>
</dbReference>
<evidence type="ECO:0000256" key="3">
    <source>
        <dbReference type="ARBA" id="ARBA00022679"/>
    </source>
</evidence>
<feature type="binding site" evidence="6">
    <location>
        <position position="272"/>
    </location>
    <ligand>
        <name>alpha-maltose 1-phosphate</name>
        <dbReference type="ChEBI" id="CHEBI:63576"/>
    </ligand>
</feature>
<dbReference type="Pfam" id="PF00128">
    <property type="entry name" value="Alpha-amylase"/>
    <property type="match status" value="1"/>
</dbReference>
<dbReference type="InterPro" id="IPR013780">
    <property type="entry name" value="Glyco_hydro_b"/>
</dbReference>
<comment type="function">
    <text evidence="6">Maltosyltransferase that uses maltose 1-phosphate (M1P) as the sugar donor to elongate linear or branched alpha-(1-&gt;4)-glucans. Is involved in a branched alpha-glucan biosynthetic pathway from trehalose, together with TreS, Mak and GlgB.</text>
</comment>
<protein>
    <recommendedName>
        <fullName evidence="6">Alpha-1,4-glucan:maltose-1-phosphate maltosyltransferase</fullName>
        <shortName evidence="6">GMPMT</shortName>
        <ecNumber evidence="6">2.4.99.16</ecNumber>
    </recommendedName>
    <alternativeName>
        <fullName evidence="6">(1-&gt;4)-alpha-D-glucan:maltose-1-phosphate alpha-D-maltosyltransferase</fullName>
    </alternativeName>
</protein>
<dbReference type="PANTHER" id="PTHR47786:SF2">
    <property type="entry name" value="GLYCOSYL HYDROLASE FAMILY 13 CATALYTIC DOMAIN-CONTAINING PROTEIN"/>
    <property type="match status" value="1"/>
</dbReference>
<evidence type="ECO:0000256" key="6">
    <source>
        <dbReference type="HAMAP-Rule" id="MF_02124"/>
    </source>
</evidence>
<feature type="binding site" evidence="6">
    <location>
        <position position="405"/>
    </location>
    <ligand>
        <name>alpha-maltose 1-phosphate</name>
        <dbReference type="ChEBI" id="CHEBI:63576"/>
    </ligand>
</feature>
<feature type="binding site" evidence="6">
    <location>
        <position position="367"/>
    </location>
    <ligand>
        <name>alpha-maltose 1-phosphate</name>
        <dbReference type="ChEBI" id="CHEBI:63576"/>
    </ligand>
</feature>
<comment type="catalytic activity">
    <reaction evidence="5 6">
        <text>alpha-maltose 1-phosphate + [(1-&gt;4)-alpha-D-glucosyl](n) = [(1-&gt;4)-alpha-D-glucosyl](n+2) + phosphate</text>
        <dbReference type="Rhea" id="RHEA:42692"/>
        <dbReference type="Rhea" id="RHEA-COMP:9584"/>
        <dbReference type="Rhea" id="RHEA-COMP:10183"/>
        <dbReference type="ChEBI" id="CHEBI:15444"/>
        <dbReference type="ChEBI" id="CHEBI:43474"/>
        <dbReference type="ChEBI" id="CHEBI:63576"/>
        <dbReference type="EC" id="2.4.99.16"/>
    </reaction>
</comment>
<reference evidence="9" key="1">
    <citation type="submission" date="2024-07" db="EMBL/GenBank/DDBJ databases">
        <title>Identification and characteristics of a novel species of coltsfoot's symbiotic bacteria.</title>
        <authorList>
            <person name="Juszczyk A."/>
            <person name="Jasielczuk I."/>
            <person name="Gurgul A."/>
            <person name="Rogala M."/>
            <person name="Kowalczyk A."/>
            <person name="Szmatola T."/>
            <person name="Kosecka-Strojek M."/>
            <person name="Arent Z."/>
            <person name="Latowski D."/>
        </authorList>
    </citation>
    <scope>NUCLEOTIDE SEQUENCE</scope>
    <source>
        <strain evidence="9">Hg7Tf</strain>
    </source>
</reference>
<keyword evidence="2 6" id="KW-0328">Glycosyltransferase</keyword>
<dbReference type="PANTHER" id="PTHR47786">
    <property type="entry name" value="ALPHA-1,4-GLUCAN:MALTOSE-1-PHOSPHATE MALTOSYLTRANSFERASE"/>
    <property type="match status" value="1"/>
</dbReference>
<evidence type="ECO:0000256" key="5">
    <source>
        <dbReference type="ARBA" id="ARBA00048735"/>
    </source>
</evidence>
<keyword evidence="4 6" id="KW-0119">Carbohydrate metabolism</keyword>
<feature type="site" description="Transition state stabilizer" evidence="6">
    <location>
        <position position="491"/>
    </location>
</feature>
<dbReference type="GO" id="GO:0030979">
    <property type="term" value="P:alpha-glucan biosynthetic process"/>
    <property type="evidence" value="ECO:0007669"/>
    <property type="project" value="UniProtKB-UniRule"/>
</dbReference>
<feature type="domain" description="Glycosyl hydrolase family 13 catalytic" evidence="8">
    <location>
        <begin position="224"/>
        <end position="569"/>
    </location>
</feature>